<evidence type="ECO:0000313" key="2">
    <source>
        <dbReference type="EMBL" id="KAL3769331.1"/>
    </source>
</evidence>
<name>A0ABD3N2P6_9STRA</name>
<feature type="compositionally biased region" description="Low complexity" evidence="1">
    <location>
        <begin position="272"/>
        <end position="282"/>
    </location>
</feature>
<keyword evidence="3" id="KW-1185">Reference proteome</keyword>
<dbReference type="Proteomes" id="UP001530400">
    <property type="component" value="Unassembled WGS sequence"/>
</dbReference>
<evidence type="ECO:0000256" key="1">
    <source>
        <dbReference type="SAM" id="MobiDB-lite"/>
    </source>
</evidence>
<evidence type="ECO:0000313" key="3">
    <source>
        <dbReference type="Proteomes" id="UP001530400"/>
    </source>
</evidence>
<protein>
    <submittedName>
        <fullName evidence="2">Uncharacterized protein</fullName>
    </submittedName>
</protein>
<dbReference type="AlphaFoldDB" id="A0ABD3N2P6"/>
<comment type="caution">
    <text evidence="2">The sequence shown here is derived from an EMBL/GenBank/DDBJ whole genome shotgun (WGS) entry which is preliminary data.</text>
</comment>
<feature type="region of interest" description="Disordered" evidence="1">
    <location>
        <begin position="196"/>
        <end position="223"/>
    </location>
</feature>
<accession>A0ABD3N2P6</accession>
<feature type="compositionally biased region" description="Polar residues" evidence="1">
    <location>
        <begin position="283"/>
        <end position="292"/>
    </location>
</feature>
<reference evidence="2 3" key="1">
    <citation type="submission" date="2024-10" db="EMBL/GenBank/DDBJ databases">
        <title>Updated reference genomes for cyclostephanoid diatoms.</title>
        <authorList>
            <person name="Roberts W.R."/>
            <person name="Alverson A.J."/>
        </authorList>
    </citation>
    <scope>NUCLEOTIDE SEQUENCE [LARGE SCALE GENOMIC DNA]</scope>
    <source>
        <strain evidence="2 3">AJA010-31</strain>
    </source>
</reference>
<sequence length="325" mass="35591">MSGSDEQPAMGSPKLPKLHHGVFSSAPRDLDLQYGVAAPGLRIDCTAEVNSGMMAPAVTPSPAAGGWMPRGAWMPGSKDRSMSSESKRIGFDGTSKTPSLALLKPTASSIGHRIAKIAHSSLHQYSADLSSNRMQISPNPKNSIHHQCIDNHAYSESNMSTDSPFKQPINPFQNVCLDDTIVPSQYHNHSPYLDNKEQHSHVSPTKRPLEHSPFPTPLQRRQSEPVVKSFEKGTNRNVFDPVASQLLYQEETFVSVSSQEEMIDLMDTTTSSSCTRSLSLPSNHRNSSNTSPLPLFVREVSGSLHDVKTEDDLSLLARPVPRKLS</sequence>
<proteinExistence type="predicted"/>
<organism evidence="2 3">
    <name type="scientific">Cyclotella atomus</name>
    <dbReference type="NCBI Taxonomy" id="382360"/>
    <lineage>
        <taxon>Eukaryota</taxon>
        <taxon>Sar</taxon>
        <taxon>Stramenopiles</taxon>
        <taxon>Ochrophyta</taxon>
        <taxon>Bacillariophyta</taxon>
        <taxon>Coscinodiscophyceae</taxon>
        <taxon>Thalassiosirophycidae</taxon>
        <taxon>Stephanodiscales</taxon>
        <taxon>Stephanodiscaceae</taxon>
        <taxon>Cyclotella</taxon>
    </lineage>
</organism>
<feature type="region of interest" description="Disordered" evidence="1">
    <location>
        <begin position="272"/>
        <end position="292"/>
    </location>
</feature>
<dbReference type="EMBL" id="JALLPJ020001333">
    <property type="protein sequence ID" value="KAL3769331.1"/>
    <property type="molecule type" value="Genomic_DNA"/>
</dbReference>
<gene>
    <name evidence="2" type="ORF">ACHAWO_007530</name>
</gene>
<feature type="region of interest" description="Disordered" evidence="1">
    <location>
        <begin position="1"/>
        <end position="22"/>
    </location>
</feature>